<reference evidence="1 2" key="1">
    <citation type="submission" date="2011-02" db="EMBL/GenBank/DDBJ databases">
        <authorList>
            <person name="Weinstock G."/>
            <person name="Sodergren E."/>
            <person name="Clifton S."/>
            <person name="Fulton L."/>
            <person name="Fulton B."/>
            <person name="Courtney L."/>
            <person name="Fronick C."/>
            <person name="Harrison M."/>
            <person name="Strong C."/>
            <person name="Farmer C."/>
            <person name="Delahaunty K."/>
            <person name="Markovic C."/>
            <person name="Hall O."/>
            <person name="Minx P."/>
            <person name="Tomlinson C."/>
            <person name="Mitreva M."/>
            <person name="Hou S."/>
            <person name="Chen J."/>
            <person name="Wollam A."/>
            <person name="Pepin K.H."/>
            <person name="Johnson M."/>
            <person name="Bhonagiri V."/>
            <person name="Zhang X."/>
            <person name="Suruliraj S."/>
            <person name="Warren W."/>
            <person name="Chinwalla A."/>
            <person name="Mardis E.R."/>
            <person name="Wilson R.K."/>
        </authorList>
    </citation>
    <scope>NUCLEOTIDE SEQUENCE [LARGE SCALE GENOMIC DNA]</scope>
    <source>
        <strain evidence="1 2">YIT 11841</strain>
    </source>
</reference>
<proteinExistence type="predicted"/>
<accession>F3QPX4</accession>
<evidence type="ECO:0000313" key="2">
    <source>
        <dbReference type="Proteomes" id="UP000005546"/>
    </source>
</evidence>
<comment type="caution">
    <text evidence="1">The sequence shown here is derived from an EMBL/GenBank/DDBJ whole genome shotgun (WGS) entry which is preliminary data.</text>
</comment>
<protein>
    <submittedName>
        <fullName evidence="1">Uncharacterized protein</fullName>
    </submittedName>
</protein>
<evidence type="ECO:0000313" key="1">
    <source>
        <dbReference type="EMBL" id="EGG57482.1"/>
    </source>
</evidence>
<dbReference type="Proteomes" id="UP000005546">
    <property type="component" value="Unassembled WGS sequence"/>
</dbReference>
<sequence length="99" mass="11513">MSAYGTFCRQNDIRFLHPILHQLEEISRFSAHFHLVRLQTPPLPAEKNRKICGEKKCFLSRMKNFLLHKKREIEGKRALNPSFFTFGNGFTVPLTPVLA</sequence>
<dbReference type="HOGENOM" id="CLU_181512_0_0_10"/>
<organism evidence="1 2">
    <name type="scientific">Paraprevotella xylaniphila YIT 11841</name>
    <dbReference type="NCBI Taxonomy" id="762982"/>
    <lineage>
        <taxon>Bacteria</taxon>
        <taxon>Pseudomonadati</taxon>
        <taxon>Bacteroidota</taxon>
        <taxon>Bacteroidia</taxon>
        <taxon>Bacteroidales</taxon>
        <taxon>Prevotellaceae</taxon>
        <taxon>Paraprevotella</taxon>
    </lineage>
</organism>
<gene>
    <name evidence="1" type="ORF">HMPREF9442_00211</name>
</gene>
<dbReference type="AlphaFoldDB" id="F3QPX4"/>
<dbReference type="EMBL" id="AFBR01000007">
    <property type="protein sequence ID" value="EGG57482.1"/>
    <property type="molecule type" value="Genomic_DNA"/>
</dbReference>
<name>F3QPX4_9BACT</name>
<keyword evidence="2" id="KW-1185">Reference proteome</keyword>